<name>A0AAV4NFF7_CAEEX</name>
<dbReference type="Proteomes" id="UP001054945">
    <property type="component" value="Unassembled WGS sequence"/>
</dbReference>
<evidence type="ECO:0000313" key="2">
    <source>
        <dbReference type="Proteomes" id="UP001054945"/>
    </source>
</evidence>
<evidence type="ECO:0000313" key="1">
    <source>
        <dbReference type="EMBL" id="GIX83213.1"/>
    </source>
</evidence>
<protein>
    <submittedName>
        <fullName evidence="1">Uncharacterized protein</fullName>
    </submittedName>
</protein>
<dbReference type="AlphaFoldDB" id="A0AAV4NFF7"/>
<reference evidence="1 2" key="1">
    <citation type="submission" date="2021-06" db="EMBL/GenBank/DDBJ databases">
        <title>Caerostris extrusa draft genome.</title>
        <authorList>
            <person name="Kono N."/>
            <person name="Arakawa K."/>
        </authorList>
    </citation>
    <scope>NUCLEOTIDE SEQUENCE [LARGE SCALE GENOMIC DNA]</scope>
</reference>
<comment type="caution">
    <text evidence="1">The sequence shown here is derived from an EMBL/GenBank/DDBJ whole genome shotgun (WGS) entry which is preliminary data.</text>
</comment>
<proteinExistence type="predicted"/>
<gene>
    <name evidence="1" type="ORF">CEXT_613251</name>
</gene>
<keyword evidence="2" id="KW-1185">Reference proteome</keyword>
<sequence length="183" mass="20947">MGRTWRRLSSNWARTSSKGIHDSLVTSLLIHGSLGAGTMDEVGRQLSYKPTGVKEAFNRQEPLQYISSRRALSSKFNGSKRRCLSSELGTNVLKRNPRFISQIPFYLWITGSCQNWMKFGDSFLRGIQQAGSPSTDFRRREHRDKIQWTEHGATFHRIGDERPQGNHDSLVRTLWIHGSLELS</sequence>
<accession>A0AAV4NFF7</accession>
<dbReference type="EMBL" id="BPLR01003303">
    <property type="protein sequence ID" value="GIX83213.1"/>
    <property type="molecule type" value="Genomic_DNA"/>
</dbReference>
<organism evidence="1 2">
    <name type="scientific">Caerostris extrusa</name>
    <name type="common">Bark spider</name>
    <name type="synonym">Caerostris bankana</name>
    <dbReference type="NCBI Taxonomy" id="172846"/>
    <lineage>
        <taxon>Eukaryota</taxon>
        <taxon>Metazoa</taxon>
        <taxon>Ecdysozoa</taxon>
        <taxon>Arthropoda</taxon>
        <taxon>Chelicerata</taxon>
        <taxon>Arachnida</taxon>
        <taxon>Araneae</taxon>
        <taxon>Araneomorphae</taxon>
        <taxon>Entelegynae</taxon>
        <taxon>Araneoidea</taxon>
        <taxon>Araneidae</taxon>
        <taxon>Caerostris</taxon>
    </lineage>
</organism>